<dbReference type="EMBL" id="VIGH01000001">
    <property type="protein sequence ID" value="TQF74562.1"/>
    <property type="molecule type" value="Genomic_DNA"/>
</dbReference>
<dbReference type="AlphaFoldDB" id="A0A541BQG2"/>
<evidence type="ECO:0000313" key="3">
    <source>
        <dbReference type="Proteomes" id="UP000316256"/>
    </source>
</evidence>
<feature type="domain" description="Enoyl reductase (ER)" evidence="1">
    <location>
        <begin position="58"/>
        <end position="370"/>
    </location>
</feature>
<dbReference type="OrthoDB" id="9782155at2"/>
<dbReference type="SUPFAM" id="SSF50129">
    <property type="entry name" value="GroES-like"/>
    <property type="match status" value="1"/>
</dbReference>
<dbReference type="GO" id="GO:0043957">
    <property type="term" value="F:acryloyl-CoA reductase (NADPH) activity"/>
    <property type="evidence" value="ECO:0007669"/>
    <property type="project" value="TreeGrafter"/>
</dbReference>
<dbReference type="CDD" id="cd08288">
    <property type="entry name" value="MDR_yhdh"/>
    <property type="match status" value="1"/>
</dbReference>
<dbReference type="InterPro" id="IPR013149">
    <property type="entry name" value="ADH-like_C"/>
</dbReference>
<accession>A0A541BQG2</accession>
<dbReference type="Pfam" id="PF00107">
    <property type="entry name" value="ADH_zinc_N"/>
    <property type="match status" value="1"/>
</dbReference>
<dbReference type="Pfam" id="PF08240">
    <property type="entry name" value="ADH_N"/>
    <property type="match status" value="1"/>
</dbReference>
<dbReference type="SMART" id="SM00829">
    <property type="entry name" value="PKS_ER"/>
    <property type="match status" value="1"/>
</dbReference>
<dbReference type="NCBIfam" id="TIGR02823">
    <property type="entry name" value="oxido_YhdH"/>
    <property type="match status" value="1"/>
</dbReference>
<dbReference type="Proteomes" id="UP000316256">
    <property type="component" value="Unassembled WGS sequence"/>
</dbReference>
<dbReference type="InterPro" id="IPR036291">
    <property type="entry name" value="NAD(P)-bd_dom_sf"/>
</dbReference>
<evidence type="ECO:0000313" key="2">
    <source>
        <dbReference type="EMBL" id="TQF74562.1"/>
    </source>
</evidence>
<protein>
    <submittedName>
        <fullName evidence="2">Oxidoreductase</fullName>
    </submittedName>
</protein>
<proteinExistence type="predicted"/>
<evidence type="ECO:0000259" key="1">
    <source>
        <dbReference type="SMART" id="SM00829"/>
    </source>
</evidence>
<name>A0A541BQG2_9NOCA</name>
<dbReference type="InterPro" id="IPR051397">
    <property type="entry name" value="Zn-ADH-like_protein"/>
</dbReference>
<dbReference type="Gene3D" id="3.40.50.720">
    <property type="entry name" value="NAD(P)-binding Rossmann-like Domain"/>
    <property type="match status" value="1"/>
</dbReference>
<sequence>MPAQKQAGSTSSSVRSDPDLLATHYAELARGCWAVGQPHSLHRVTLTFSALVAREADGAITLARESLDETGLPPGEVLIRVDWSSVNYKDALAVTPRGGVVREYPIVPGIDIAGEVVASESPDFAPGDPVVAHGYDIGTARHGGYAEYARVPADQVVVLSGLTPREAATVGTAGFTAAMSVQALVDRGLTPADGPVLVTGASGGVGSVSVDLLAAAGFEVVASTGKPEAHALLTSLGAAQVIGRLPVDPDAKPRPLGKAQWAAAVDCVGGATLADVLSTVQYGGAVAASGLTGGAALHTTVMPFILRGVDLLGIDSVQLPIDRRRALWQRIATDLRPRHLDALTTEVMVRDVVSVLDRIRGGGQSGRTVVRVADGF</sequence>
<dbReference type="PANTHER" id="PTHR43677:SF1">
    <property type="entry name" value="ACRYLYL-COA REDUCTASE ACUI-RELATED"/>
    <property type="match status" value="1"/>
</dbReference>
<dbReference type="InterPro" id="IPR014188">
    <property type="entry name" value="Acrylyl-CoA_reductase_AcuI"/>
</dbReference>
<dbReference type="PANTHER" id="PTHR43677">
    <property type="entry name" value="SHORT-CHAIN DEHYDROGENASE/REDUCTASE"/>
    <property type="match status" value="1"/>
</dbReference>
<keyword evidence="3" id="KW-1185">Reference proteome</keyword>
<gene>
    <name evidence="2" type="ORF">FK531_00120</name>
</gene>
<dbReference type="SUPFAM" id="SSF51735">
    <property type="entry name" value="NAD(P)-binding Rossmann-fold domains"/>
    <property type="match status" value="1"/>
</dbReference>
<dbReference type="InterPro" id="IPR011032">
    <property type="entry name" value="GroES-like_sf"/>
</dbReference>
<comment type="caution">
    <text evidence="2">The sequence shown here is derived from an EMBL/GenBank/DDBJ whole genome shotgun (WGS) entry which is preliminary data.</text>
</comment>
<dbReference type="InterPro" id="IPR013154">
    <property type="entry name" value="ADH-like_N"/>
</dbReference>
<reference evidence="2 3" key="1">
    <citation type="submission" date="2019-06" db="EMBL/GenBank/DDBJ databases">
        <title>Rhodococcus spaelei sp. nov., isolated from a cave.</title>
        <authorList>
            <person name="Lee S.D."/>
        </authorList>
    </citation>
    <scope>NUCLEOTIDE SEQUENCE [LARGE SCALE GENOMIC DNA]</scope>
    <source>
        <strain evidence="2 3">C9-5</strain>
    </source>
</reference>
<organism evidence="2 3">
    <name type="scientific">Rhodococcus spelaei</name>
    <dbReference type="NCBI Taxonomy" id="2546320"/>
    <lineage>
        <taxon>Bacteria</taxon>
        <taxon>Bacillati</taxon>
        <taxon>Actinomycetota</taxon>
        <taxon>Actinomycetes</taxon>
        <taxon>Mycobacteriales</taxon>
        <taxon>Nocardiaceae</taxon>
        <taxon>Rhodococcus</taxon>
    </lineage>
</organism>
<dbReference type="InterPro" id="IPR020843">
    <property type="entry name" value="ER"/>
</dbReference>
<dbReference type="Gene3D" id="3.90.180.10">
    <property type="entry name" value="Medium-chain alcohol dehydrogenases, catalytic domain"/>
    <property type="match status" value="1"/>
</dbReference>